<dbReference type="CDD" id="cd01146">
    <property type="entry name" value="FhuD"/>
    <property type="match status" value="1"/>
</dbReference>
<evidence type="ECO:0000256" key="4">
    <source>
        <dbReference type="ARBA" id="ARBA00022496"/>
    </source>
</evidence>
<reference evidence="8" key="1">
    <citation type="submission" date="2018-07" db="EMBL/GenBank/DDBJ databases">
        <authorList>
            <consortium name="PulseNet: The National Subtyping Network for Foodborne Disease Surveillance"/>
            <person name="Tarr C.L."/>
            <person name="Trees E."/>
            <person name="Katz L.S."/>
            <person name="Carleton-Romer H.A."/>
            <person name="Stroika S."/>
            <person name="Kucerova Z."/>
            <person name="Roache K.F."/>
            <person name="Sabol A.L."/>
            <person name="Besser J."/>
            <person name="Gerner-Smidt P."/>
        </authorList>
    </citation>
    <scope>NUCLEOTIDE SEQUENCE</scope>
    <source>
        <strain evidence="8">PNUSAS032273</strain>
    </source>
</reference>
<keyword evidence="3" id="KW-0813">Transport</keyword>
<dbReference type="GO" id="GO:0030288">
    <property type="term" value="C:outer membrane-bounded periplasmic space"/>
    <property type="evidence" value="ECO:0007669"/>
    <property type="project" value="TreeGrafter"/>
</dbReference>
<keyword evidence="4" id="KW-0410">Iron transport</keyword>
<dbReference type="Pfam" id="PF01497">
    <property type="entry name" value="Peripla_BP_2"/>
    <property type="match status" value="1"/>
</dbReference>
<dbReference type="PANTHER" id="PTHR30532">
    <property type="entry name" value="IRON III DICITRATE-BINDING PERIPLASMIC PROTEIN"/>
    <property type="match status" value="1"/>
</dbReference>
<organism evidence="8">
    <name type="scientific">Salmonella enterica subsp. enterica serovar Pomona</name>
    <dbReference type="NCBI Taxonomy" id="570935"/>
    <lineage>
        <taxon>Bacteria</taxon>
        <taxon>Pseudomonadati</taxon>
        <taxon>Pseudomonadota</taxon>
        <taxon>Gammaproteobacteria</taxon>
        <taxon>Enterobacterales</taxon>
        <taxon>Enterobacteriaceae</taxon>
        <taxon>Salmonella</taxon>
    </lineage>
</organism>
<evidence type="ECO:0000256" key="6">
    <source>
        <dbReference type="SAM" id="Coils"/>
    </source>
</evidence>
<comment type="subcellular location">
    <subcellularLocation>
        <location evidence="1">Cell envelope</location>
    </subcellularLocation>
</comment>
<evidence type="ECO:0000259" key="7">
    <source>
        <dbReference type="PROSITE" id="PS50983"/>
    </source>
</evidence>
<evidence type="ECO:0000313" key="8">
    <source>
        <dbReference type="EMBL" id="ECS8475910.1"/>
    </source>
</evidence>
<sequence>MVFRWVPFPIRLKGILSVMFSNNPSPAVADFKRRQFLKYLAGLSLFLGLPAVGKSPASSRDLQRIAATEWLAVEMLLTLGVMPFAVSEIENYRSLVKEPVLPDGSTELGLRTEPNTELLAAMQPDLIVYAEGYGPSPSVYNSIAPSFGLVYSDKNGRPLTTSCQSLTALSVRLGRYDRAKAIIATIESEISALRLKYAQKKRRPLLLMSLVDQRHALVFGQNSLFLEVMSKAGIPGGWQGDTSFWGSAVVGIEQLIGLQETEVICFTENDDTTMANLADTALWKMMPFVKEERFRRVPGIWYYGGPVTALRFCHLLDTILEEI</sequence>
<dbReference type="PANTHER" id="PTHR30532:SF1">
    <property type="entry name" value="IRON(3+)-HYDROXAMATE-BINDING PROTEIN FHUD"/>
    <property type="match status" value="1"/>
</dbReference>
<dbReference type="PROSITE" id="PS50983">
    <property type="entry name" value="FE_B12_PBP"/>
    <property type="match status" value="1"/>
</dbReference>
<dbReference type="InterPro" id="IPR002491">
    <property type="entry name" value="ABC_transptr_periplasmic_BD"/>
</dbReference>
<evidence type="ECO:0000256" key="5">
    <source>
        <dbReference type="ARBA" id="ARBA00022729"/>
    </source>
</evidence>
<proteinExistence type="inferred from homology"/>
<feature type="coiled-coil region" evidence="6">
    <location>
        <begin position="176"/>
        <end position="203"/>
    </location>
</feature>
<dbReference type="SUPFAM" id="SSF53807">
    <property type="entry name" value="Helical backbone' metal receptor"/>
    <property type="match status" value="1"/>
</dbReference>
<comment type="caution">
    <text evidence="8">The sequence shown here is derived from an EMBL/GenBank/DDBJ whole genome shotgun (WGS) entry which is preliminary data.</text>
</comment>
<accession>A0A5I9WPS4</accession>
<evidence type="ECO:0000256" key="3">
    <source>
        <dbReference type="ARBA" id="ARBA00022448"/>
    </source>
</evidence>
<keyword evidence="4" id="KW-0408">Iron</keyword>
<feature type="domain" description="Fe/B12 periplasmic-binding" evidence="7">
    <location>
        <begin position="64"/>
        <end position="323"/>
    </location>
</feature>
<dbReference type="PRINTS" id="PR01715">
    <property type="entry name" value="FERRIBNDNGPP"/>
</dbReference>
<dbReference type="InterPro" id="IPR051313">
    <property type="entry name" value="Bact_iron-sidero_bind"/>
</dbReference>
<comment type="similarity">
    <text evidence="2">Belongs to the bacterial solute-binding protein 8 family.</text>
</comment>
<protein>
    <submittedName>
        <fullName evidence="8">Fe(3+)-hydroxamate ABC transporter substrate-binding protein FhuD</fullName>
    </submittedName>
</protein>
<name>A0A5I9WPS4_SALET</name>
<keyword evidence="6" id="KW-0175">Coiled coil</keyword>
<dbReference type="AlphaFoldDB" id="A0A5I9WPS4"/>
<keyword evidence="4" id="KW-0406">Ion transport</keyword>
<dbReference type="Gene3D" id="3.40.50.1980">
    <property type="entry name" value="Nitrogenase molybdenum iron protein domain"/>
    <property type="match status" value="2"/>
</dbReference>
<dbReference type="GO" id="GO:1901678">
    <property type="term" value="P:iron coordination entity transport"/>
    <property type="evidence" value="ECO:0007669"/>
    <property type="project" value="UniProtKB-ARBA"/>
</dbReference>
<dbReference type="NCBIfam" id="NF007864">
    <property type="entry name" value="PRK10576.1"/>
    <property type="match status" value="1"/>
</dbReference>
<evidence type="ECO:0000256" key="2">
    <source>
        <dbReference type="ARBA" id="ARBA00008814"/>
    </source>
</evidence>
<gene>
    <name evidence="8" type="primary">fhuD</name>
    <name evidence="8" type="ORF">C8634_06765</name>
</gene>
<dbReference type="EMBL" id="AAKKXN010000002">
    <property type="protein sequence ID" value="ECS8475910.1"/>
    <property type="molecule type" value="Genomic_DNA"/>
</dbReference>
<evidence type="ECO:0000256" key="1">
    <source>
        <dbReference type="ARBA" id="ARBA00004196"/>
    </source>
</evidence>
<keyword evidence="5" id="KW-0732">Signal</keyword>